<accession>A0A914PQ89</accession>
<organism evidence="4 5">
    <name type="scientific">Panagrolaimus davidi</name>
    <dbReference type="NCBI Taxonomy" id="227884"/>
    <lineage>
        <taxon>Eukaryota</taxon>
        <taxon>Metazoa</taxon>
        <taxon>Ecdysozoa</taxon>
        <taxon>Nematoda</taxon>
        <taxon>Chromadorea</taxon>
        <taxon>Rhabditida</taxon>
        <taxon>Tylenchina</taxon>
        <taxon>Panagrolaimomorpha</taxon>
        <taxon>Panagrolaimoidea</taxon>
        <taxon>Panagrolaimidae</taxon>
        <taxon>Panagrolaimus</taxon>
    </lineage>
</organism>
<keyword evidence="1" id="KW-0863">Zinc-finger</keyword>
<dbReference type="SMART" id="SM00355">
    <property type="entry name" value="ZnF_C2H2"/>
    <property type="match status" value="2"/>
</dbReference>
<feature type="domain" description="C2H2-type" evidence="3">
    <location>
        <begin position="207"/>
        <end position="235"/>
    </location>
</feature>
<dbReference type="Gene3D" id="3.30.160.60">
    <property type="entry name" value="Classic Zinc Finger"/>
    <property type="match status" value="1"/>
</dbReference>
<name>A0A914PQ89_9BILA</name>
<dbReference type="GO" id="GO:0008270">
    <property type="term" value="F:zinc ion binding"/>
    <property type="evidence" value="ECO:0007669"/>
    <property type="project" value="UniProtKB-KW"/>
</dbReference>
<feature type="region of interest" description="Disordered" evidence="2">
    <location>
        <begin position="323"/>
        <end position="349"/>
    </location>
</feature>
<dbReference type="Proteomes" id="UP000887578">
    <property type="component" value="Unplaced"/>
</dbReference>
<dbReference type="GO" id="GO:0005634">
    <property type="term" value="C:nucleus"/>
    <property type="evidence" value="ECO:0007669"/>
    <property type="project" value="TreeGrafter"/>
</dbReference>
<evidence type="ECO:0000256" key="2">
    <source>
        <dbReference type="SAM" id="MobiDB-lite"/>
    </source>
</evidence>
<keyword evidence="1" id="KW-0479">Metal-binding</keyword>
<dbReference type="InterPro" id="IPR040436">
    <property type="entry name" value="Disconnected-like"/>
</dbReference>
<dbReference type="WBParaSite" id="PDA_v2.g20263.t1">
    <property type="protein sequence ID" value="PDA_v2.g20263.t1"/>
    <property type="gene ID" value="PDA_v2.g20263"/>
</dbReference>
<evidence type="ECO:0000313" key="4">
    <source>
        <dbReference type="Proteomes" id="UP000887578"/>
    </source>
</evidence>
<dbReference type="PANTHER" id="PTHR15021">
    <property type="entry name" value="DISCONNECTED-RELATED"/>
    <property type="match status" value="1"/>
</dbReference>
<feature type="compositionally biased region" description="Polar residues" evidence="2">
    <location>
        <begin position="297"/>
        <end position="306"/>
    </location>
</feature>
<dbReference type="PANTHER" id="PTHR15021:SF0">
    <property type="entry name" value="DISCO-RELATED, ISOFORM A-RELATED"/>
    <property type="match status" value="1"/>
</dbReference>
<dbReference type="PROSITE" id="PS50157">
    <property type="entry name" value="ZINC_FINGER_C2H2_2"/>
    <property type="match status" value="1"/>
</dbReference>
<evidence type="ECO:0000313" key="5">
    <source>
        <dbReference type="WBParaSite" id="PDA_v2.g20263.t1"/>
    </source>
</evidence>
<sequence>MSSFQISNLIQQQQQQNNNNINSSQFYQNSQQQEGQEQQSIWRCANLPTTLQILNTARENFPNYISTIDALRQSLTQTIFVSLINGTNSPINGIEMPTIASLAPNNTSLHLNLNHPVNTRDDKDSVKLQSIGYVESNQQISPSTNLSPDPSIDSRRDSLAYSISSPAKSELSVNTDASSMDIKSDMGSLSIKSEKPSKSLRHIKKRVMCEKCQKSFCDKGALKIHNSSVHLREMHICTIPGCTKQFPSKRSRNRHSNNPNMHTDAGRRRNCRTINSSSPSSSKSESEPSLPIPPQSHSQQQNRSDSAHSILSILQRLIPAGLQQSHSTASPQPPPAIPTAISHSGPSTLPLPQLPLPPQNPELNGLLRFMISQRSKPTLC</sequence>
<proteinExistence type="predicted"/>
<protein>
    <submittedName>
        <fullName evidence="5">C2H2-type domain-containing protein</fullName>
    </submittedName>
</protein>
<keyword evidence="1" id="KW-0862">Zinc</keyword>
<feature type="region of interest" description="Disordered" evidence="2">
    <location>
        <begin position="241"/>
        <end position="306"/>
    </location>
</feature>
<dbReference type="PROSITE" id="PS00028">
    <property type="entry name" value="ZINC_FINGER_C2H2_1"/>
    <property type="match status" value="1"/>
</dbReference>
<keyword evidence="4" id="KW-1185">Reference proteome</keyword>
<dbReference type="AlphaFoldDB" id="A0A914PQ89"/>
<feature type="compositionally biased region" description="Low complexity" evidence="2">
    <location>
        <begin position="276"/>
        <end position="289"/>
    </location>
</feature>
<reference evidence="5" key="1">
    <citation type="submission" date="2022-11" db="UniProtKB">
        <authorList>
            <consortium name="WormBaseParasite"/>
        </authorList>
    </citation>
    <scope>IDENTIFICATION</scope>
</reference>
<dbReference type="GO" id="GO:0006355">
    <property type="term" value="P:regulation of DNA-templated transcription"/>
    <property type="evidence" value="ECO:0007669"/>
    <property type="project" value="TreeGrafter"/>
</dbReference>
<dbReference type="InterPro" id="IPR013087">
    <property type="entry name" value="Znf_C2H2_type"/>
</dbReference>
<evidence type="ECO:0000259" key="3">
    <source>
        <dbReference type="PROSITE" id="PS50157"/>
    </source>
</evidence>
<evidence type="ECO:0000256" key="1">
    <source>
        <dbReference type="PROSITE-ProRule" id="PRU00042"/>
    </source>
</evidence>